<organism evidence="10 11">
    <name type="scientific">Filobasidium floriforme</name>
    <dbReference type="NCBI Taxonomy" id="5210"/>
    <lineage>
        <taxon>Eukaryota</taxon>
        <taxon>Fungi</taxon>
        <taxon>Dikarya</taxon>
        <taxon>Basidiomycota</taxon>
        <taxon>Agaricomycotina</taxon>
        <taxon>Tremellomycetes</taxon>
        <taxon>Filobasidiales</taxon>
        <taxon>Filobasidiaceae</taxon>
        <taxon>Filobasidium</taxon>
    </lineage>
</organism>
<dbReference type="InterPro" id="IPR006808">
    <property type="entry name" value="ATP_synth_F0_gsu_mt"/>
</dbReference>
<evidence type="ECO:0008006" key="12">
    <source>
        <dbReference type="Google" id="ProtNLM"/>
    </source>
</evidence>
<evidence type="ECO:0000256" key="3">
    <source>
        <dbReference type="ARBA" id="ARBA00022448"/>
    </source>
</evidence>
<keyword evidence="5" id="KW-0375">Hydrogen ion transport</keyword>
<evidence type="ECO:0000256" key="2">
    <source>
        <dbReference type="ARBA" id="ARBA00005699"/>
    </source>
</evidence>
<dbReference type="Pfam" id="PF04718">
    <property type="entry name" value="ATP-synt_G"/>
    <property type="match status" value="1"/>
</dbReference>
<keyword evidence="4" id="KW-0138">CF(0)</keyword>
<dbReference type="EMBL" id="JABELV010000086">
    <property type="protein sequence ID" value="KAG7531625.1"/>
    <property type="molecule type" value="Genomic_DNA"/>
</dbReference>
<dbReference type="GO" id="GO:0015078">
    <property type="term" value="F:proton transmembrane transporter activity"/>
    <property type="evidence" value="ECO:0007669"/>
    <property type="project" value="InterPro"/>
</dbReference>
<dbReference type="GO" id="GO:0031966">
    <property type="term" value="C:mitochondrial membrane"/>
    <property type="evidence" value="ECO:0007669"/>
    <property type="project" value="UniProtKB-SubCell"/>
</dbReference>
<proteinExistence type="inferred from homology"/>
<dbReference type="Proteomes" id="UP000812966">
    <property type="component" value="Unassembled WGS sequence"/>
</dbReference>
<keyword evidence="11" id="KW-1185">Reference proteome</keyword>
<dbReference type="GO" id="GO:0045259">
    <property type="term" value="C:proton-transporting ATP synthase complex"/>
    <property type="evidence" value="ECO:0007669"/>
    <property type="project" value="UniProtKB-KW"/>
</dbReference>
<comment type="subcellular location">
    <subcellularLocation>
        <location evidence="1">Mitochondrion membrane</location>
    </subcellularLocation>
</comment>
<evidence type="ECO:0000256" key="4">
    <source>
        <dbReference type="ARBA" id="ARBA00022547"/>
    </source>
</evidence>
<gene>
    <name evidence="10" type="ORF">FFLO_04209</name>
</gene>
<evidence type="ECO:0000256" key="7">
    <source>
        <dbReference type="ARBA" id="ARBA00023128"/>
    </source>
</evidence>
<evidence type="ECO:0000313" key="10">
    <source>
        <dbReference type="EMBL" id="KAG7531625.1"/>
    </source>
</evidence>
<evidence type="ECO:0000313" key="11">
    <source>
        <dbReference type="Proteomes" id="UP000812966"/>
    </source>
</evidence>
<evidence type="ECO:0000256" key="5">
    <source>
        <dbReference type="ARBA" id="ARBA00022781"/>
    </source>
</evidence>
<evidence type="ECO:0000256" key="1">
    <source>
        <dbReference type="ARBA" id="ARBA00004325"/>
    </source>
</evidence>
<comment type="caution">
    <text evidence="10">The sequence shown here is derived from an EMBL/GenBank/DDBJ whole genome shotgun (WGS) entry which is preliminary data.</text>
</comment>
<comment type="similarity">
    <text evidence="2">Belongs to the ATPase g subunit family.</text>
</comment>
<keyword evidence="9" id="KW-0066">ATP synthesis</keyword>
<keyword evidence="7" id="KW-0496">Mitochondrion</keyword>
<name>A0A8K0JKM2_9TREE</name>
<keyword evidence="8" id="KW-0472">Membrane</keyword>
<reference evidence="10" key="1">
    <citation type="submission" date="2020-04" db="EMBL/GenBank/DDBJ databases">
        <title>Analysis of mating type loci in Filobasidium floriforme.</title>
        <authorList>
            <person name="Nowrousian M."/>
        </authorList>
    </citation>
    <scope>NUCLEOTIDE SEQUENCE</scope>
    <source>
        <strain evidence="10">CBS 6242</strain>
    </source>
</reference>
<dbReference type="AlphaFoldDB" id="A0A8K0JKM2"/>
<dbReference type="OrthoDB" id="437at2759"/>
<dbReference type="GO" id="GO:0015986">
    <property type="term" value="P:proton motive force-driven ATP synthesis"/>
    <property type="evidence" value="ECO:0007669"/>
    <property type="project" value="InterPro"/>
</dbReference>
<keyword evidence="6" id="KW-0406">Ion transport</keyword>
<keyword evidence="3" id="KW-0813">Transport</keyword>
<evidence type="ECO:0000256" key="8">
    <source>
        <dbReference type="ARBA" id="ARBA00023136"/>
    </source>
</evidence>
<evidence type="ECO:0000256" key="9">
    <source>
        <dbReference type="ARBA" id="ARBA00023310"/>
    </source>
</evidence>
<protein>
    <recommendedName>
        <fullName evidence="12">F-type H+-transporting ATPase subunit G</fullName>
    </recommendedName>
</protein>
<accession>A0A8K0JKM2</accession>
<evidence type="ECO:0000256" key="6">
    <source>
        <dbReference type="ARBA" id="ARBA00023065"/>
    </source>
</evidence>
<sequence length="157" mass="17117">MRVSARPTIASFRQIISRRFASTEAQNPQVKAAVESATKAYDNALGSAKRVAGPIGERVGSMMGGYKDPIVYNFKVLASLARQVYIAEKMAPPTNLSAYVNSYANIWSNAVSPNFWKGLAQNGQWAKVGVVGLEAYGIFKIGEIIGRRNLVGYKLQE</sequence>